<dbReference type="AlphaFoldDB" id="A0A7J0EJA2"/>
<sequence length="389" mass="44303">MSLPVSINDLPPHIIIDILSRLPIKTIVQCKCVCNVWRNLLQEPYFVNLHLSRSHTSLIIHQRGAYLPPSDSDILKLFEFEDDHDRHGLQYNPSTKFDLRFCYPKGTIHLVGSVNGLLCFCDYRNEALFVCNPAVRQNVSLVEPKHKTRYPHSLHYGFGFSLVSGQYKVVQIFQRALLDPAIGPCSYECQGEVYTLGTGKWRSIGTVPFEYDCCVYSVYLNGNIHWLICAGKSPESICSFDVEKELFQAFPAPPGLSRGTLYKSLGLLGGCLCVCDNSSDYDLVVWTMKEYGIKESWTKELVIRKNSNLECLSYAKVTPIKVWKNGDILMLWRSDVLFLCSPEIKTVEEVHVPRDSAHVVTRFITYEMLPHVASLLSLKDFRTEKVDTF</sequence>
<dbReference type="InterPro" id="IPR011043">
    <property type="entry name" value="Gal_Oxase/kelch_b-propeller"/>
</dbReference>
<dbReference type="PROSITE" id="PS50181">
    <property type="entry name" value="FBOX"/>
    <property type="match status" value="1"/>
</dbReference>
<dbReference type="Pfam" id="PF00646">
    <property type="entry name" value="F-box"/>
    <property type="match status" value="1"/>
</dbReference>
<dbReference type="PANTHER" id="PTHR31672">
    <property type="entry name" value="BNACNNG10540D PROTEIN"/>
    <property type="match status" value="1"/>
</dbReference>
<dbReference type="InterPro" id="IPR017451">
    <property type="entry name" value="F-box-assoc_interact_dom"/>
</dbReference>
<feature type="domain" description="F-box" evidence="1">
    <location>
        <begin position="4"/>
        <end position="49"/>
    </location>
</feature>
<protein>
    <recommendedName>
        <fullName evidence="1">F-box domain-containing protein</fullName>
    </recommendedName>
</protein>
<evidence type="ECO:0000313" key="2">
    <source>
        <dbReference type="EMBL" id="GFY86545.1"/>
    </source>
</evidence>
<evidence type="ECO:0000313" key="3">
    <source>
        <dbReference type="Proteomes" id="UP000585474"/>
    </source>
</evidence>
<organism evidence="2 3">
    <name type="scientific">Actinidia rufa</name>
    <dbReference type="NCBI Taxonomy" id="165716"/>
    <lineage>
        <taxon>Eukaryota</taxon>
        <taxon>Viridiplantae</taxon>
        <taxon>Streptophyta</taxon>
        <taxon>Embryophyta</taxon>
        <taxon>Tracheophyta</taxon>
        <taxon>Spermatophyta</taxon>
        <taxon>Magnoliopsida</taxon>
        <taxon>eudicotyledons</taxon>
        <taxon>Gunneridae</taxon>
        <taxon>Pentapetalae</taxon>
        <taxon>asterids</taxon>
        <taxon>Ericales</taxon>
        <taxon>Actinidiaceae</taxon>
        <taxon>Actinidia</taxon>
    </lineage>
</organism>
<dbReference type="PANTHER" id="PTHR31672:SF13">
    <property type="entry name" value="F-BOX PROTEIN CPR30-LIKE"/>
    <property type="match status" value="1"/>
</dbReference>
<dbReference type="SUPFAM" id="SSF81383">
    <property type="entry name" value="F-box domain"/>
    <property type="match status" value="1"/>
</dbReference>
<gene>
    <name evidence="2" type="ORF">Acr_05g0001840</name>
</gene>
<dbReference type="SMART" id="SM00256">
    <property type="entry name" value="FBOX"/>
    <property type="match status" value="1"/>
</dbReference>
<dbReference type="SUPFAM" id="SSF50965">
    <property type="entry name" value="Galactose oxidase, central domain"/>
    <property type="match status" value="1"/>
</dbReference>
<name>A0A7J0EJA2_9ERIC</name>
<dbReference type="CDD" id="cd22157">
    <property type="entry name" value="F-box_AtFBW1-like"/>
    <property type="match status" value="1"/>
</dbReference>
<dbReference type="Proteomes" id="UP000585474">
    <property type="component" value="Unassembled WGS sequence"/>
</dbReference>
<proteinExistence type="predicted"/>
<keyword evidence="3" id="KW-1185">Reference proteome</keyword>
<dbReference type="NCBIfam" id="TIGR01640">
    <property type="entry name" value="F_box_assoc_1"/>
    <property type="match status" value="1"/>
</dbReference>
<accession>A0A7J0EJA2</accession>
<dbReference type="InterPro" id="IPR001810">
    <property type="entry name" value="F-box_dom"/>
</dbReference>
<evidence type="ECO:0000259" key="1">
    <source>
        <dbReference type="PROSITE" id="PS50181"/>
    </source>
</evidence>
<dbReference type="InterPro" id="IPR050796">
    <property type="entry name" value="SCF_F-box_component"/>
</dbReference>
<dbReference type="Pfam" id="PF08268">
    <property type="entry name" value="FBA_3"/>
    <property type="match status" value="1"/>
</dbReference>
<comment type="caution">
    <text evidence="2">The sequence shown here is derived from an EMBL/GenBank/DDBJ whole genome shotgun (WGS) entry which is preliminary data.</text>
</comment>
<dbReference type="InterPro" id="IPR036047">
    <property type="entry name" value="F-box-like_dom_sf"/>
</dbReference>
<dbReference type="OrthoDB" id="610337at2759"/>
<dbReference type="InterPro" id="IPR013187">
    <property type="entry name" value="F-box-assoc_dom_typ3"/>
</dbReference>
<dbReference type="EMBL" id="BJWL01000005">
    <property type="protein sequence ID" value="GFY86545.1"/>
    <property type="molecule type" value="Genomic_DNA"/>
</dbReference>
<reference evidence="2 3" key="1">
    <citation type="submission" date="2019-07" db="EMBL/GenBank/DDBJ databases">
        <title>De Novo Assembly of kiwifruit Actinidia rufa.</title>
        <authorList>
            <person name="Sugita-Konishi S."/>
            <person name="Sato K."/>
            <person name="Mori E."/>
            <person name="Abe Y."/>
            <person name="Kisaki G."/>
            <person name="Hamano K."/>
            <person name="Suezawa K."/>
            <person name="Otani M."/>
            <person name="Fukuda T."/>
            <person name="Manabe T."/>
            <person name="Gomi K."/>
            <person name="Tabuchi M."/>
            <person name="Akimitsu K."/>
            <person name="Kataoka I."/>
        </authorList>
    </citation>
    <scope>NUCLEOTIDE SEQUENCE [LARGE SCALE GENOMIC DNA]</scope>
    <source>
        <strain evidence="3">cv. Fuchu</strain>
    </source>
</reference>
<dbReference type="Gene3D" id="1.20.1280.50">
    <property type="match status" value="1"/>
</dbReference>